<evidence type="ECO:0000313" key="2">
    <source>
        <dbReference type="EMBL" id="KAK3677764.1"/>
    </source>
</evidence>
<organism evidence="2 3">
    <name type="scientific">Recurvomyces mirabilis</name>
    <dbReference type="NCBI Taxonomy" id="574656"/>
    <lineage>
        <taxon>Eukaryota</taxon>
        <taxon>Fungi</taxon>
        <taxon>Dikarya</taxon>
        <taxon>Ascomycota</taxon>
        <taxon>Pezizomycotina</taxon>
        <taxon>Dothideomycetes</taxon>
        <taxon>Dothideomycetidae</taxon>
        <taxon>Mycosphaerellales</taxon>
        <taxon>Teratosphaeriaceae</taxon>
        <taxon>Recurvomyces</taxon>
    </lineage>
</organism>
<dbReference type="PANTHER" id="PTHR13464">
    <property type="entry name" value="TRANSCRIPTIONAL REGULATOR PROTEIN HCNGP"/>
    <property type="match status" value="1"/>
</dbReference>
<keyword evidence="3" id="KW-1185">Reference proteome</keyword>
<dbReference type="AlphaFoldDB" id="A0AAE0WTJ2"/>
<dbReference type="Proteomes" id="UP001274830">
    <property type="component" value="Unassembled WGS sequence"/>
</dbReference>
<dbReference type="EMBL" id="JAUTXT010000006">
    <property type="protein sequence ID" value="KAK3677764.1"/>
    <property type="molecule type" value="Genomic_DNA"/>
</dbReference>
<dbReference type="PANTHER" id="PTHR13464:SF0">
    <property type="entry name" value="SAP30-BINDING PROTEIN"/>
    <property type="match status" value="1"/>
</dbReference>
<evidence type="ECO:0008006" key="4">
    <source>
        <dbReference type="Google" id="ProtNLM"/>
    </source>
</evidence>
<sequence length="300" mass="31662">MSALVGYGSSDEEEVDDIRPEKPAKVARLDNDAALQQAGGDISGKRPGLGEVRRTGSDNVEAHTAIPSTDNDAPKKKSSTAREAASASASAPRPDHNKQGPRPGPSPAPPVDDNTTTTSPTSGPTSPYTTERLLIRNLTMPPIPNFDIPDEPPTPPPNSEAAAALAARTKKFEHFLALKKKGVHFNQRLQDSSSLRNPGLLPKLMEFAGVSREESYASAIPAEVGGVPGVWPQGWGVEDLVRGNERREKKLKGERKELKFVGARGKNEGANGGGSGDGAGSKNGTPGRSTGGRKSRLDQR</sequence>
<protein>
    <recommendedName>
        <fullName evidence="4">HCNGP-like protein</fullName>
    </recommendedName>
</protein>
<dbReference type="InterPro" id="IPR012479">
    <property type="entry name" value="SAP30BP"/>
</dbReference>
<evidence type="ECO:0000256" key="1">
    <source>
        <dbReference type="SAM" id="MobiDB-lite"/>
    </source>
</evidence>
<feature type="compositionally biased region" description="Basic and acidic residues" evidence="1">
    <location>
        <begin position="17"/>
        <end position="31"/>
    </location>
</feature>
<dbReference type="Pfam" id="PF07818">
    <property type="entry name" value="HCNGP"/>
    <property type="match status" value="1"/>
</dbReference>
<feature type="compositionally biased region" description="Low complexity" evidence="1">
    <location>
        <begin position="115"/>
        <end position="130"/>
    </location>
</feature>
<feature type="compositionally biased region" description="Low complexity" evidence="1">
    <location>
        <begin position="81"/>
        <end position="91"/>
    </location>
</feature>
<dbReference type="GO" id="GO:0005634">
    <property type="term" value="C:nucleus"/>
    <property type="evidence" value="ECO:0007669"/>
    <property type="project" value="TreeGrafter"/>
</dbReference>
<dbReference type="GO" id="GO:0006355">
    <property type="term" value="P:regulation of DNA-templated transcription"/>
    <property type="evidence" value="ECO:0007669"/>
    <property type="project" value="InterPro"/>
</dbReference>
<comment type="caution">
    <text evidence="2">The sequence shown here is derived from an EMBL/GenBank/DDBJ whole genome shotgun (WGS) entry which is preliminary data.</text>
</comment>
<name>A0AAE0WTJ2_9PEZI</name>
<feature type="compositionally biased region" description="Gly residues" evidence="1">
    <location>
        <begin position="270"/>
        <end position="281"/>
    </location>
</feature>
<reference evidence="2" key="1">
    <citation type="submission" date="2023-07" db="EMBL/GenBank/DDBJ databases">
        <title>Black Yeasts Isolated from many extreme environments.</title>
        <authorList>
            <person name="Coleine C."/>
            <person name="Stajich J.E."/>
            <person name="Selbmann L."/>
        </authorList>
    </citation>
    <scope>NUCLEOTIDE SEQUENCE</scope>
    <source>
        <strain evidence="2">CCFEE 5485</strain>
    </source>
</reference>
<proteinExistence type="predicted"/>
<feature type="region of interest" description="Disordered" evidence="1">
    <location>
        <begin position="1"/>
        <end position="160"/>
    </location>
</feature>
<accession>A0AAE0WTJ2</accession>
<gene>
    <name evidence="2" type="ORF">LTR78_002614</name>
</gene>
<evidence type="ECO:0000313" key="3">
    <source>
        <dbReference type="Proteomes" id="UP001274830"/>
    </source>
</evidence>
<feature type="region of interest" description="Disordered" evidence="1">
    <location>
        <begin position="252"/>
        <end position="300"/>
    </location>
</feature>